<name>A0A934JVW8_9GAMM</name>
<dbReference type="SUPFAM" id="SSF56801">
    <property type="entry name" value="Acetyl-CoA synthetase-like"/>
    <property type="match status" value="1"/>
</dbReference>
<dbReference type="AlphaFoldDB" id="A0A934JVW8"/>
<dbReference type="GO" id="GO:0043041">
    <property type="term" value="P:amino acid activation for nonribosomal peptide biosynthetic process"/>
    <property type="evidence" value="ECO:0007669"/>
    <property type="project" value="TreeGrafter"/>
</dbReference>
<dbReference type="InterPro" id="IPR045851">
    <property type="entry name" value="AMP-bd_C_sf"/>
</dbReference>
<comment type="caution">
    <text evidence="5">The sequence shown here is derived from an EMBL/GenBank/DDBJ whole genome shotgun (WGS) entry which is preliminary data.</text>
</comment>
<dbReference type="GO" id="GO:0031177">
    <property type="term" value="F:phosphopantetheine binding"/>
    <property type="evidence" value="ECO:0007669"/>
    <property type="project" value="TreeGrafter"/>
</dbReference>
<dbReference type="EMBL" id="JAEMNX010000023">
    <property type="protein sequence ID" value="MBJ7539346.1"/>
    <property type="molecule type" value="Genomic_DNA"/>
</dbReference>
<proteinExistence type="predicted"/>
<dbReference type="GO" id="GO:0005737">
    <property type="term" value="C:cytoplasm"/>
    <property type="evidence" value="ECO:0007669"/>
    <property type="project" value="TreeGrafter"/>
</dbReference>
<dbReference type="PANTHER" id="PTHR45527:SF10">
    <property type="entry name" value="PYOCHELIN SYNTHASE PCHF"/>
    <property type="match status" value="1"/>
</dbReference>
<dbReference type="GO" id="GO:0016874">
    <property type="term" value="F:ligase activity"/>
    <property type="evidence" value="ECO:0007669"/>
    <property type="project" value="UniProtKB-KW"/>
</dbReference>
<dbReference type="GO" id="GO:0044550">
    <property type="term" value="P:secondary metabolite biosynthetic process"/>
    <property type="evidence" value="ECO:0007669"/>
    <property type="project" value="TreeGrafter"/>
</dbReference>
<dbReference type="Gene3D" id="3.30.300.30">
    <property type="match status" value="1"/>
</dbReference>
<evidence type="ECO:0000313" key="6">
    <source>
        <dbReference type="Proteomes" id="UP000628710"/>
    </source>
</evidence>
<feature type="domain" description="AMP-binding enzyme C-terminal" evidence="4">
    <location>
        <begin position="446"/>
        <end position="525"/>
    </location>
</feature>
<comment type="pathway">
    <text evidence="1">Siderophore biosynthesis.</text>
</comment>
<dbReference type="PROSITE" id="PS00455">
    <property type="entry name" value="AMP_BINDING"/>
    <property type="match status" value="1"/>
</dbReference>
<dbReference type="Gene3D" id="3.40.50.12780">
    <property type="entry name" value="N-terminal domain of ligase-like"/>
    <property type="match status" value="1"/>
</dbReference>
<dbReference type="Pfam" id="PF13193">
    <property type="entry name" value="AMP-binding_C"/>
    <property type="match status" value="1"/>
</dbReference>
<organism evidence="5 6">
    <name type="scientific">Marinomonas transparens</name>
    <dbReference type="NCBI Taxonomy" id="2795388"/>
    <lineage>
        <taxon>Bacteria</taxon>
        <taxon>Pseudomonadati</taxon>
        <taxon>Pseudomonadota</taxon>
        <taxon>Gammaproteobacteria</taxon>
        <taxon>Oceanospirillales</taxon>
        <taxon>Oceanospirillaceae</taxon>
        <taxon>Marinomonas</taxon>
    </lineage>
</organism>
<keyword evidence="2" id="KW-0436">Ligase</keyword>
<feature type="domain" description="AMP-dependent synthetase/ligase" evidence="3">
    <location>
        <begin position="53"/>
        <end position="387"/>
    </location>
</feature>
<dbReference type="Proteomes" id="UP000628710">
    <property type="component" value="Unassembled WGS sequence"/>
</dbReference>
<evidence type="ECO:0000256" key="1">
    <source>
        <dbReference type="ARBA" id="ARBA00004924"/>
    </source>
</evidence>
<accession>A0A934JVW8</accession>
<evidence type="ECO:0000313" key="5">
    <source>
        <dbReference type="EMBL" id="MBJ7539346.1"/>
    </source>
</evidence>
<evidence type="ECO:0000259" key="3">
    <source>
        <dbReference type="Pfam" id="PF00501"/>
    </source>
</evidence>
<dbReference type="Pfam" id="PF00501">
    <property type="entry name" value="AMP-binding"/>
    <property type="match status" value="1"/>
</dbReference>
<dbReference type="InterPro" id="IPR020845">
    <property type="entry name" value="AMP-binding_CS"/>
</dbReference>
<dbReference type="InterPro" id="IPR042099">
    <property type="entry name" value="ANL_N_sf"/>
</dbReference>
<dbReference type="InterPro" id="IPR025110">
    <property type="entry name" value="AMP-bd_C"/>
</dbReference>
<sequence length="638" mass="71091">MKGIDHRLIKYDLTQEGQKDSSSSQQLGVRLQEVVLDDYLEQIKNNLFENSLHKIALVFDGKNISYHHVGVNVAKIISAFKQQGLRAGSVVAICLRKSPEHIYTTLACALTGIVWLPIDVESPAARLEYLLSNSHADAVVSEDVLPQIPTIHIQQALEDNIEVALDGRHFGYPLDRSPAYYLYTSGSTGTPKCVVLNNQATANVLQQTIARWNISNDDVFMAVTPFHHDMSVFDIFAAMSIGATLVIPTFEQHKNALEWAKLVATNHVTIWSSVPAIVDMLFTVGRTEQLKSLRLIAQGGDYIKPSLIALLKKQLPNTRLFSLGGPTETTIWSIWHEIHHDDQEIIPYGKSLANNEYFILDENYQPCDVGEVGKMYMSGINLSNGYLLNGEIQQKDFLQIRTPNHQSETVFQMSDLGCFREDRTIIFSGREEGYLKVKGVRIAATEVENAISKHPFIHDVVVVSCVHPVAEINELVAIYTEVNDSSHESIDLAQLRHYLKVHLPSSHIPSKCLLLEKIPLTANGKVDRKALLGIAQERLYDKCSQSKSPSEMASNVTISPEITTLILDLFGVSIKGGEEKAAPDKMEIAGLNIRPKQLMSIAKQLSEQCGIAMDFYSLVKCRTIQDVMHNVQNKLNAN</sequence>
<dbReference type="RefSeq" id="WP_199469748.1">
    <property type="nucleotide sequence ID" value="NZ_JAEMNX010000023.1"/>
</dbReference>
<keyword evidence="6" id="KW-1185">Reference proteome</keyword>
<evidence type="ECO:0000259" key="4">
    <source>
        <dbReference type="Pfam" id="PF13193"/>
    </source>
</evidence>
<evidence type="ECO:0000256" key="2">
    <source>
        <dbReference type="ARBA" id="ARBA00022598"/>
    </source>
</evidence>
<protein>
    <submittedName>
        <fullName evidence="5">AMP-binding protein</fullName>
    </submittedName>
</protein>
<dbReference type="InterPro" id="IPR000873">
    <property type="entry name" value="AMP-dep_synth/lig_dom"/>
</dbReference>
<reference evidence="5" key="1">
    <citation type="submission" date="2020-12" db="EMBL/GenBank/DDBJ databases">
        <title>Marinomonas arctica sp. nov., a psychrotolerant bacterium isolated from the Arctic.</title>
        <authorList>
            <person name="Zhang Y."/>
        </authorList>
    </citation>
    <scope>NUCLEOTIDE SEQUENCE</scope>
    <source>
        <strain evidence="5">C1424</strain>
    </source>
</reference>
<gene>
    <name evidence="5" type="ORF">I8J31_16835</name>
</gene>
<dbReference type="PANTHER" id="PTHR45527">
    <property type="entry name" value="NONRIBOSOMAL PEPTIDE SYNTHETASE"/>
    <property type="match status" value="1"/>
</dbReference>